<evidence type="ECO:0000256" key="6">
    <source>
        <dbReference type="ARBA" id="ARBA00023242"/>
    </source>
</evidence>
<name>F4S3N6_MELLP</name>
<dbReference type="Pfam" id="PF04082">
    <property type="entry name" value="Fungal_trans"/>
    <property type="match status" value="1"/>
</dbReference>
<dbReference type="STRING" id="747676.F4S3N6"/>
<feature type="compositionally biased region" description="Basic and acidic residues" evidence="7">
    <location>
        <begin position="86"/>
        <end position="95"/>
    </location>
</feature>
<dbReference type="PANTHER" id="PTHR31845:SF19">
    <property type="entry name" value="TRANSCRIPTION FACTOR DOMAIN-CONTAINING PROTEIN"/>
    <property type="match status" value="1"/>
</dbReference>
<keyword evidence="3" id="KW-0805">Transcription regulation</keyword>
<keyword evidence="6" id="KW-0539">Nucleus</keyword>
<evidence type="ECO:0000256" key="3">
    <source>
        <dbReference type="ARBA" id="ARBA00023015"/>
    </source>
</evidence>
<dbReference type="EMBL" id="GL883144">
    <property type="protein sequence ID" value="EGG00764.1"/>
    <property type="molecule type" value="Genomic_DNA"/>
</dbReference>
<dbReference type="Proteomes" id="UP000001072">
    <property type="component" value="Unassembled WGS sequence"/>
</dbReference>
<dbReference type="AlphaFoldDB" id="F4S3N6"/>
<dbReference type="GO" id="GO:0006351">
    <property type="term" value="P:DNA-templated transcription"/>
    <property type="evidence" value="ECO:0007669"/>
    <property type="project" value="InterPro"/>
</dbReference>
<feature type="compositionally biased region" description="Polar residues" evidence="7">
    <location>
        <begin position="128"/>
        <end position="142"/>
    </location>
</feature>
<dbReference type="GeneID" id="18926125"/>
<dbReference type="GO" id="GO:0008270">
    <property type="term" value="F:zinc ion binding"/>
    <property type="evidence" value="ECO:0007669"/>
    <property type="project" value="InterPro"/>
</dbReference>
<dbReference type="SUPFAM" id="SSF57701">
    <property type="entry name" value="Zn2/Cys6 DNA-binding domain"/>
    <property type="match status" value="1"/>
</dbReference>
<dbReference type="GO" id="GO:0000976">
    <property type="term" value="F:transcription cis-regulatory region binding"/>
    <property type="evidence" value="ECO:0007669"/>
    <property type="project" value="TreeGrafter"/>
</dbReference>
<feature type="region of interest" description="Disordered" evidence="7">
    <location>
        <begin position="802"/>
        <end position="824"/>
    </location>
</feature>
<evidence type="ECO:0000256" key="1">
    <source>
        <dbReference type="ARBA" id="ARBA00004123"/>
    </source>
</evidence>
<evidence type="ECO:0000313" key="10">
    <source>
        <dbReference type="Proteomes" id="UP000001072"/>
    </source>
</evidence>
<dbReference type="PROSITE" id="PS50048">
    <property type="entry name" value="ZN2_CY6_FUNGAL_2"/>
    <property type="match status" value="1"/>
</dbReference>
<keyword evidence="2" id="KW-0479">Metal-binding</keyword>
<comment type="subcellular location">
    <subcellularLocation>
        <location evidence="1">Nucleus</location>
    </subcellularLocation>
</comment>
<evidence type="ECO:0000259" key="8">
    <source>
        <dbReference type="PROSITE" id="PS50048"/>
    </source>
</evidence>
<gene>
    <name evidence="9" type="ORF">MELLADRAFT_117977</name>
</gene>
<protein>
    <recommendedName>
        <fullName evidence="8">Zn(2)-C6 fungal-type domain-containing protein</fullName>
    </recommendedName>
</protein>
<dbReference type="OrthoDB" id="3429912at2759"/>
<proteinExistence type="predicted"/>
<keyword evidence="5" id="KW-0804">Transcription</keyword>
<evidence type="ECO:0000313" key="9">
    <source>
        <dbReference type="EMBL" id="EGG00764.1"/>
    </source>
</evidence>
<dbReference type="RefSeq" id="XP_007416035.1">
    <property type="nucleotide sequence ID" value="XM_007415973.1"/>
</dbReference>
<feature type="compositionally biased region" description="Polar residues" evidence="7">
    <location>
        <begin position="103"/>
        <end position="118"/>
    </location>
</feature>
<evidence type="ECO:0000256" key="7">
    <source>
        <dbReference type="SAM" id="MobiDB-lite"/>
    </source>
</evidence>
<feature type="compositionally biased region" description="Polar residues" evidence="7">
    <location>
        <begin position="617"/>
        <end position="635"/>
    </location>
</feature>
<dbReference type="InterPro" id="IPR001138">
    <property type="entry name" value="Zn2Cys6_DnaBD"/>
</dbReference>
<dbReference type="PANTHER" id="PTHR31845">
    <property type="entry name" value="FINGER DOMAIN PROTEIN, PUTATIVE-RELATED"/>
    <property type="match status" value="1"/>
</dbReference>
<dbReference type="SMART" id="SM00906">
    <property type="entry name" value="Fungal_trans"/>
    <property type="match status" value="1"/>
</dbReference>
<reference evidence="10" key="1">
    <citation type="journal article" date="2011" name="Proc. Natl. Acad. Sci. U.S.A.">
        <title>Obligate biotrophy features unraveled by the genomic analysis of rust fungi.</title>
        <authorList>
            <person name="Duplessis S."/>
            <person name="Cuomo C.A."/>
            <person name="Lin Y.-C."/>
            <person name="Aerts A."/>
            <person name="Tisserant E."/>
            <person name="Veneault-Fourrey C."/>
            <person name="Joly D.L."/>
            <person name="Hacquard S."/>
            <person name="Amselem J."/>
            <person name="Cantarel B.L."/>
            <person name="Chiu R."/>
            <person name="Coutinho P.M."/>
            <person name="Feau N."/>
            <person name="Field M."/>
            <person name="Frey P."/>
            <person name="Gelhaye E."/>
            <person name="Goldberg J."/>
            <person name="Grabherr M.G."/>
            <person name="Kodira C.D."/>
            <person name="Kohler A."/>
            <person name="Kuees U."/>
            <person name="Lindquist E.A."/>
            <person name="Lucas S.M."/>
            <person name="Mago R."/>
            <person name="Mauceli E."/>
            <person name="Morin E."/>
            <person name="Murat C."/>
            <person name="Pangilinan J.L."/>
            <person name="Park R."/>
            <person name="Pearson M."/>
            <person name="Quesneville H."/>
            <person name="Rouhier N."/>
            <person name="Sakthikumar S."/>
            <person name="Salamov A.A."/>
            <person name="Schmutz J."/>
            <person name="Selles B."/>
            <person name="Shapiro H."/>
            <person name="Tanguay P."/>
            <person name="Tuskan G.A."/>
            <person name="Henrissat B."/>
            <person name="Van de Peer Y."/>
            <person name="Rouze P."/>
            <person name="Ellis J.G."/>
            <person name="Dodds P.N."/>
            <person name="Schein J.E."/>
            <person name="Zhong S."/>
            <person name="Hamelin R.C."/>
            <person name="Grigoriev I.V."/>
            <person name="Szabo L.J."/>
            <person name="Martin F."/>
        </authorList>
    </citation>
    <scope>NUCLEOTIDE SEQUENCE [LARGE SCALE GENOMIC DNA]</scope>
    <source>
        <strain evidence="10">98AG31 / pathotype 3-4-7</strain>
    </source>
</reference>
<dbReference type="HOGENOM" id="CLU_004538_1_0_1"/>
<feature type="compositionally biased region" description="Polar residues" evidence="7">
    <location>
        <begin position="1"/>
        <end position="23"/>
    </location>
</feature>
<dbReference type="InterPro" id="IPR007219">
    <property type="entry name" value="XnlR_reg_dom"/>
</dbReference>
<dbReference type="PROSITE" id="PS00463">
    <property type="entry name" value="ZN2_CY6_FUNGAL_1"/>
    <property type="match status" value="1"/>
</dbReference>
<accession>F4S3N6</accession>
<dbReference type="VEuPathDB" id="FungiDB:MELLADRAFT_117977"/>
<dbReference type="CDD" id="cd00067">
    <property type="entry name" value="GAL4"/>
    <property type="match status" value="1"/>
</dbReference>
<feature type="region of interest" description="Disordered" evidence="7">
    <location>
        <begin position="1"/>
        <end position="45"/>
    </location>
</feature>
<dbReference type="SMART" id="SM00066">
    <property type="entry name" value="GAL4"/>
    <property type="match status" value="1"/>
</dbReference>
<feature type="compositionally biased region" description="Gly residues" evidence="7">
    <location>
        <begin position="809"/>
        <end position="824"/>
    </location>
</feature>
<sequence>MSNRWQSTYSTSIRDQPIHTQLTQSPHYQPSQPSQPPPSHTFIHQSPQSPLILHHSNSNQINLDHSDIPVHPDLLRRRSKSPNHGELSESRHSIDSRSALPDSVQSINSPGTKRGSCSQDDRSRKQQKTTSETFPQTSSANQVPPEPIPALQTATSSLAKSDTPLKPKSTRGSRACTVCRRLKMRCVDAENGPPCKRCRLGNHQCIFEESQRGKKGTKRTDLLAKNLQTVEQKLDAVMSKIQTQAANSFASPPSGTTGIPFDVSQTHQICPNTTNRVVVGSRSPFLFTVICAVASRYYEKRQKLYLDCLQAAKRIAFDVMVKGYKSVEVVQAFLLLTLWNQPAERFEEDRTWAFSGIAIRMAVDLNLHRKSTAQLPFADSQLQKPIPDDSSIQQEHYEKEILNRERTWLYCFILDRSLSAQMGKPYTIREDFIIRSSKSWHKHRASVPDDSGITAMVDLHRIHSRSLDLLYSHTGTPSGLNANLDYSLLMKTFSQLFTMSFMLQHTLENPDKQIELPHVYLTCYDAATRVITIARDHLGPLGALRYAPDSQFVYIAYAAVFLLKLIRPQFSSTCDPLAVTSLVHDCTVLLEEVSVDEKHTPALYAAFLKVLLNSKTGSSPSPKDTDQSQPSTSTPLDPGGYKDPSTNSPLRKTVDRGLDCAVQSDQPTVATQRGGISLNTVPDRVDHIPGVPFPPGNQLDSTFGSSSELPSSVNCPILPFDLQPFEGFVAENDQPQMNDCFVDSLLEDGGFWDSMLMPGYSGPLDALSGGVGLVSQFNSHDQIGFGFTPTGSGRVTPNHLLNHIQHHGNGNGNGNGNGPGNEHV</sequence>
<evidence type="ECO:0000256" key="5">
    <source>
        <dbReference type="ARBA" id="ARBA00023163"/>
    </source>
</evidence>
<dbReference type="InParanoid" id="F4S3N6"/>
<evidence type="ECO:0000256" key="4">
    <source>
        <dbReference type="ARBA" id="ARBA00023125"/>
    </source>
</evidence>
<dbReference type="eggNOG" id="ENOG502QWMI">
    <property type="taxonomic scope" value="Eukaryota"/>
</dbReference>
<dbReference type="InterPro" id="IPR051089">
    <property type="entry name" value="prtT"/>
</dbReference>
<dbReference type="Gene3D" id="4.10.240.10">
    <property type="entry name" value="Zn(2)-C6 fungal-type DNA-binding domain"/>
    <property type="match status" value="1"/>
</dbReference>
<feature type="region of interest" description="Disordered" evidence="7">
    <location>
        <begin position="73"/>
        <end position="149"/>
    </location>
</feature>
<keyword evidence="4" id="KW-0238">DNA-binding</keyword>
<dbReference type="GO" id="GO:0005634">
    <property type="term" value="C:nucleus"/>
    <property type="evidence" value="ECO:0007669"/>
    <property type="project" value="UniProtKB-SubCell"/>
</dbReference>
<dbReference type="InterPro" id="IPR036864">
    <property type="entry name" value="Zn2-C6_fun-type_DNA-bd_sf"/>
</dbReference>
<dbReference type="GO" id="GO:0000981">
    <property type="term" value="F:DNA-binding transcription factor activity, RNA polymerase II-specific"/>
    <property type="evidence" value="ECO:0007669"/>
    <property type="project" value="InterPro"/>
</dbReference>
<evidence type="ECO:0000256" key="2">
    <source>
        <dbReference type="ARBA" id="ARBA00022723"/>
    </source>
</evidence>
<dbReference type="KEGG" id="mlr:MELLADRAFT_117977"/>
<organism evidence="10">
    <name type="scientific">Melampsora larici-populina (strain 98AG31 / pathotype 3-4-7)</name>
    <name type="common">Poplar leaf rust fungus</name>
    <dbReference type="NCBI Taxonomy" id="747676"/>
    <lineage>
        <taxon>Eukaryota</taxon>
        <taxon>Fungi</taxon>
        <taxon>Dikarya</taxon>
        <taxon>Basidiomycota</taxon>
        <taxon>Pucciniomycotina</taxon>
        <taxon>Pucciniomycetes</taxon>
        <taxon>Pucciniales</taxon>
        <taxon>Melampsoraceae</taxon>
        <taxon>Melampsora</taxon>
    </lineage>
</organism>
<feature type="domain" description="Zn(2)-C6 fungal-type" evidence="8">
    <location>
        <begin position="175"/>
        <end position="207"/>
    </location>
</feature>
<dbReference type="CDD" id="cd12148">
    <property type="entry name" value="fungal_TF_MHR"/>
    <property type="match status" value="1"/>
</dbReference>
<feature type="region of interest" description="Disordered" evidence="7">
    <location>
        <begin position="617"/>
        <end position="652"/>
    </location>
</feature>
<keyword evidence="10" id="KW-1185">Reference proteome</keyword>